<dbReference type="PROSITE" id="PS50278">
    <property type="entry name" value="PDGF_2"/>
    <property type="match status" value="1"/>
</dbReference>
<name>A0AAW1TPD3_9CUCU</name>
<dbReference type="PANTHER" id="PTHR21719:SF1">
    <property type="entry name" value="FI06402P-RELATED"/>
    <property type="match status" value="1"/>
</dbReference>
<evidence type="ECO:0000313" key="5">
    <source>
        <dbReference type="Proteomes" id="UP001431783"/>
    </source>
</evidence>
<reference evidence="4 5" key="1">
    <citation type="submission" date="2023-03" db="EMBL/GenBank/DDBJ databases">
        <title>Genome insight into feeding habits of ladybird beetles.</title>
        <authorList>
            <person name="Li H.-S."/>
            <person name="Huang Y.-H."/>
            <person name="Pang H."/>
        </authorList>
    </citation>
    <scope>NUCLEOTIDE SEQUENCE [LARGE SCALE GENOMIC DNA]</scope>
    <source>
        <strain evidence="4">SYSU_2023b</strain>
        <tissue evidence="4">Whole body</tissue>
    </source>
</reference>
<gene>
    <name evidence="4" type="ORF">WA026_006288</name>
</gene>
<dbReference type="InterPro" id="IPR000072">
    <property type="entry name" value="PDGF/VEGF_dom"/>
</dbReference>
<dbReference type="GO" id="GO:0016020">
    <property type="term" value="C:membrane"/>
    <property type="evidence" value="ECO:0007669"/>
    <property type="project" value="InterPro"/>
</dbReference>
<keyword evidence="1" id="KW-0339">Growth factor</keyword>
<dbReference type="Pfam" id="PF00341">
    <property type="entry name" value="PDGF"/>
    <property type="match status" value="1"/>
</dbReference>
<dbReference type="GO" id="GO:0035099">
    <property type="term" value="P:hemocyte migration"/>
    <property type="evidence" value="ECO:0007669"/>
    <property type="project" value="TreeGrafter"/>
</dbReference>
<dbReference type="InterPro" id="IPR029034">
    <property type="entry name" value="Cystine-knot_cytokine"/>
</dbReference>
<keyword evidence="5" id="KW-1185">Reference proteome</keyword>
<evidence type="ECO:0000256" key="1">
    <source>
        <dbReference type="RuleBase" id="RU003818"/>
    </source>
</evidence>
<dbReference type="Proteomes" id="UP001431783">
    <property type="component" value="Unassembled WGS sequence"/>
</dbReference>
<dbReference type="SUPFAM" id="SSF57501">
    <property type="entry name" value="Cystine-knot cytokines"/>
    <property type="match status" value="1"/>
</dbReference>
<evidence type="ECO:0000259" key="3">
    <source>
        <dbReference type="PROSITE" id="PS50278"/>
    </source>
</evidence>
<organism evidence="4 5">
    <name type="scientific">Henosepilachna vigintioctopunctata</name>
    <dbReference type="NCBI Taxonomy" id="420089"/>
    <lineage>
        <taxon>Eukaryota</taxon>
        <taxon>Metazoa</taxon>
        <taxon>Ecdysozoa</taxon>
        <taxon>Arthropoda</taxon>
        <taxon>Hexapoda</taxon>
        <taxon>Insecta</taxon>
        <taxon>Pterygota</taxon>
        <taxon>Neoptera</taxon>
        <taxon>Endopterygota</taxon>
        <taxon>Coleoptera</taxon>
        <taxon>Polyphaga</taxon>
        <taxon>Cucujiformia</taxon>
        <taxon>Coccinelloidea</taxon>
        <taxon>Coccinellidae</taxon>
        <taxon>Epilachninae</taxon>
        <taxon>Epilachnini</taxon>
        <taxon>Henosepilachna</taxon>
    </lineage>
</organism>
<feature type="compositionally biased region" description="Acidic residues" evidence="2">
    <location>
        <begin position="30"/>
        <end position="39"/>
    </location>
</feature>
<comment type="similarity">
    <text evidence="1">Belongs to the PDGF/VEGF growth factor family.</text>
</comment>
<accession>A0AAW1TPD3</accession>
<proteinExistence type="inferred from homology"/>
<dbReference type="EMBL" id="JARQZJ010000002">
    <property type="protein sequence ID" value="KAK9870204.1"/>
    <property type="molecule type" value="Genomic_DNA"/>
</dbReference>
<dbReference type="PANTHER" id="PTHR21719">
    <property type="entry name" value="FI06402P-RELATED"/>
    <property type="match status" value="1"/>
</dbReference>
<feature type="region of interest" description="Disordered" evidence="2">
    <location>
        <begin position="30"/>
        <end position="65"/>
    </location>
</feature>
<sequence>MFPNDLNEMKYVQNSFIIFPFQEYDDDNEYTDYEDDDLFSESSEWQAEEPTEKPTTPTPTHRQMSKISSMKWQMYGTREKVEENRKKEMFSGYARSVSSATLAKDNFKKMNAEGLCKKPLPRVVSVQNEHPDPARSYTPPCTVLHRCADDTGCCHHHSMRCAPKSQEDVHLYFYIRTLDTLQITIEKLTFVNHTECHCIYKDEYIKQNSTIDLKSGDKNKNTTSPENLEDCSCPASFIPKKRYESVCTCKCDESKPECRSKKEGIEFFSLADRKCVLENRCGIPICEYGAFLRKKGRCPKKQEKLDAFEKLNIYPQS</sequence>
<dbReference type="Gene3D" id="2.10.90.10">
    <property type="entry name" value="Cystine-knot cytokines"/>
    <property type="match status" value="1"/>
</dbReference>
<evidence type="ECO:0000313" key="4">
    <source>
        <dbReference type="EMBL" id="KAK9870204.1"/>
    </source>
</evidence>
<comment type="caution">
    <text evidence="4">The sequence shown here is derived from an EMBL/GenBank/DDBJ whole genome shotgun (WGS) entry which is preliminary data.</text>
</comment>
<dbReference type="GO" id="GO:0008083">
    <property type="term" value="F:growth factor activity"/>
    <property type="evidence" value="ECO:0007669"/>
    <property type="project" value="UniProtKB-KW"/>
</dbReference>
<dbReference type="AlphaFoldDB" id="A0AAW1TPD3"/>
<protein>
    <recommendedName>
        <fullName evidence="3">Platelet-derived growth factor (PDGF) family profile domain-containing protein</fullName>
    </recommendedName>
</protein>
<evidence type="ECO:0000256" key="2">
    <source>
        <dbReference type="SAM" id="MobiDB-lite"/>
    </source>
</evidence>
<feature type="domain" description="Platelet-derived growth factor (PDGF) family profile" evidence="3">
    <location>
        <begin position="118"/>
        <end position="203"/>
    </location>
</feature>
<dbReference type="SMART" id="SM00141">
    <property type="entry name" value="PDGF"/>
    <property type="match status" value="1"/>
</dbReference>